<keyword evidence="1" id="KW-0732">Signal</keyword>
<accession>A0ABY1HF09</accession>
<evidence type="ECO:0000313" key="2">
    <source>
        <dbReference type="EMBL" id="SGY90799.1"/>
    </source>
</evidence>
<sequence length="368" mass="42055">MLNKICIIFLLVFLVSCSSTTSEIDVLKTTEEIIITSHDDAKLIAFYKQNLKRQPEYMLKLINIYLNQEDTASAKIYVEMLGSDEKDTPAALFVIARMHYYDGELNLALDKVKKLKLIRNKDSEVELLAGKIYAGLRQFVLAKQSFQGALRLGHEDKAIKNNLALLHMMQGQYEAAIKILQPLYKADQEDQTVESNLLVAVINNGNIDLARSILVSRYSGDIAEQNLELLMATKTKNGNESVALVAEWPATALYKQSITENTQLITDDMIEITPFMSSDFTPDNSEETVFRVQIFASNEQLSEIQLARFKKYQTDIYFYNFGFWKRYCIGTFTTLQEARLFKEHLNAKGAFVVKYPNKDYKIVYEYAA</sequence>
<dbReference type="Proteomes" id="UP000182660">
    <property type="component" value="Unassembled WGS sequence"/>
</dbReference>
<proteinExistence type="predicted"/>
<comment type="caution">
    <text evidence="2">The sequence shown here is derived from an EMBL/GenBank/DDBJ whole genome shotgun (WGS) entry which is preliminary data.</text>
</comment>
<evidence type="ECO:0000313" key="3">
    <source>
        <dbReference type="Proteomes" id="UP000182660"/>
    </source>
</evidence>
<dbReference type="EMBL" id="FPLJ01000050">
    <property type="protein sequence ID" value="SGY90799.1"/>
    <property type="molecule type" value="Genomic_DNA"/>
</dbReference>
<dbReference type="SUPFAM" id="SSF81901">
    <property type="entry name" value="HCP-like"/>
    <property type="match status" value="1"/>
</dbReference>
<name>A0ABY1HF09_9GAMM</name>
<dbReference type="PROSITE" id="PS51257">
    <property type="entry name" value="PROKAR_LIPOPROTEIN"/>
    <property type="match status" value="1"/>
</dbReference>
<evidence type="ECO:0000256" key="1">
    <source>
        <dbReference type="SAM" id="SignalP"/>
    </source>
</evidence>
<protein>
    <submittedName>
        <fullName evidence="2">Flp pilus assembly protein TadD</fullName>
    </submittedName>
</protein>
<feature type="chain" id="PRO_5046524432" evidence="1">
    <location>
        <begin position="22"/>
        <end position="368"/>
    </location>
</feature>
<feature type="signal peptide" evidence="1">
    <location>
        <begin position="1"/>
        <end position="21"/>
    </location>
</feature>
<gene>
    <name evidence="2" type="ORF">MT2528_2008</name>
</gene>
<dbReference type="Gene3D" id="1.25.40.10">
    <property type="entry name" value="Tetratricopeptide repeat domain"/>
    <property type="match status" value="1"/>
</dbReference>
<dbReference type="GeneID" id="61295912"/>
<keyword evidence="3" id="KW-1185">Reference proteome</keyword>
<dbReference type="InterPro" id="IPR011990">
    <property type="entry name" value="TPR-like_helical_dom_sf"/>
</dbReference>
<reference evidence="2 3" key="1">
    <citation type="submission" date="2016-11" db="EMBL/GenBank/DDBJ databases">
        <authorList>
            <person name="Klemetsen T."/>
        </authorList>
    </citation>
    <scope>NUCLEOTIDE SEQUENCE [LARGE SCALE GENOMIC DNA]</scope>
    <source>
        <strain evidence="2">MT 2528</strain>
    </source>
</reference>
<dbReference type="RefSeq" id="WP_075472104.1">
    <property type="nucleotide sequence ID" value="NZ_CAWQZC010000156.1"/>
</dbReference>
<organism evidence="2 3">
    <name type="scientific">Moritella viscosa</name>
    <dbReference type="NCBI Taxonomy" id="80854"/>
    <lineage>
        <taxon>Bacteria</taxon>
        <taxon>Pseudomonadati</taxon>
        <taxon>Pseudomonadota</taxon>
        <taxon>Gammaproteobacteria</taxon>
        <taxon>Alteromonadales</taxon>
        <taxon>Moritellaceae</taxon>
        <taxon>Moritella</taxon>
    </lineage>
</organism>